<dbReference type="KEGG" id="sapo:SAPIO_CDS6294"/>
<evidence type="ECO:0000313" key="8">
    <source>
        <dbReference type="Proteomes" id="UP000028545"/>
    </source>
</evidence>
<feature type="transmembrane region" description="Helical" evidence="6">
    <location>
        <begin position="161"/>
        <end position="181"/>
    </location>
</feature>
<dbReference type="GO" id="GO:0022857">
    <property type="term" value="F:transmembrane transporter activity"/>
    <property type="evidence" value="ECO:0007669"/>
    <property type="project" value="InterPro"/>
</dbReference>
<dbReference type="Gene3D" id="1.20.1250.20">
    <property type="entry name" value="MFS general substrate transporter like domains"/>
    <property type="match status" value="1"/>
</dbReference>
<name>A0A084G408_PSEDA</name>
<keyword evidence="3 6" id="KW-0812">Transmembrane</keyword>
<organism evidence="7 8">
    <name type="scientific">Pseudallescheria apiosperma</name>
    <name type="common">Scedosporium apiospermum</name>
    <dbReference type="NCBI Taxonomy" id="563466"/>
    <lineage>
        <taxon>Eukaryota</taxon>
        <taxon>Fungi</taxon>
        <taxon>Dikarya</taxon>
        <taxon>Ascomycota</taxon>
        <taxon>Pezizomycotina</taxon>
        <taxon>Sordariomycetes</taxon>
        <taxon>Hypocreomycetidae</taxon>
        <taxon>Microascales</taxon>
        <taxon>Microascaceae</taxon>
        <taxon>Scedosporium</taxon>
    </lineage>
</organism>
<dbReference type="GO" id="GO:0016020">
    <property type="term" value="C:membrane"/>
    <property type="evidence" value="ECO:0007669"/>
    <property type="project" value="UniProtKB-SubCell"/>
</dbReference>
<keyword evidence="8" id="KW-1185">Reference proteome</keyword>
<dbReference type="GeneID" id="27725366"/>
<protein>
    <recommendedName>
        <fullName evidence="9">Allantoate permease</fullName>
    </recommendedName>
</protein>
<feature type="transmembrane region" description="Helical" evidence="6">
    <location>
        <begin position="130"/>
        <end position="149"/>
    </location>
</feature>
<comment type="subcellular location">
    <subcellularLocation>
        <location evidence="1">Membrane</location>
        <topology evidence="1">Multi-pass membrane protein</topology>
    </subcellularLocation>
</comment>
<dbReference type="HOGENOM" id="CLU_001265_0_5_1"/>
<feature type="transmembrane region" description="Helical" evidence="6">
    <location>
        <begin position="419"/>
        <end position="436"/>
    </location>
</feature>
<dbReference type="InterPro" id="IPR011701">
    <property type="entry name" value="MFS"/>
</dbReference>
<feature type="transmembrane region" description="Helical" evidence="6">
    <location>
        <begin position="448"/>
        <end position="468"/>
    </location>
</feature>
<dbReference type="InterPro" id="IPR036259">
    <property type="entry name" value="MFS_trans_sf"/>
</dbReference>
<comment type="caution">
    <text evidence="7">The sequence shown here is derived from an EMBL/GenBank/DDBJ whole genome shotgun (WGS) entry which is preliminary data.</text>
</comment>
<gene>
    <name evidence="7" type="ORF">SAPIO_CDS6294</name>
</gene>
<evidence type="ECO:0000313" key="7">
    <source>
        <dbReference type="EMBL" id="KEZ42070.1"/>
    </source>
</evidence>
<accession>A0A084G408</accession>
<feature type="transmembrane region" description="Helical" evidence="6">
    <location>
        <begin position="222"/>
        <end position="242"/>
    </location>
</feature>
<sequence>MTEKNDIEHVGSQAHSANVGEVKHVELGSEDVAAKFLAELDAAIKDGDITSEEARRVLWKIDLIVLPIIAGTVILSAVDKVVISNAAIMGMRSDLKLVGDQYSWAGSIFYFGFLIFEWPTAILIQRLPVAKLLAASILSWAILMFCSAATQNFAGLAVVRFIFGCAEAGAFPICSILTVMWYSNREQPIRVAIWYNQFSSVFSGIVSYGISQTHTSLAQWRLLFIVLGGFTVLWAATIFAFLPDSPVSAWWLSSRERYVAVRRVQKNNTGIEDKKIKWYQVTELLLDPKTYLLALFACAQNIPNGGLVTFSSIIVSGLGYSVPITTLLGMPTGVIATAWQIVLAVPCAKLKNVRCMVIALANIVPMVCAILMWQLPRDNQMGLLAAYYVFYTYWGPYVMSTSVPMANVSGHTKKVTMNAIYFLSYCTGNIIGPQVFRQNDAPSYTRGYTGLLICLIVSSVSISLYGLLCKLENSRKDKLYGPADMALGGEVIETEGFSDKTDKEKPEFRYMY</sequence>
<dbReference type="RefSeq" id="XP_016641869.1">
    <property type="nucleotide sequence ID" value="XM_016788435.1"/>
</dbReference>
<evidence type="ECO:0000256" key="1">
    <source>
        <dbReference type="ARBA" id="ARBA00004141"/>
    </source>
</evidence>
<evidence type="ECO:0000256" key="2">
    <source>
        <dbReference type="ARBA" id="ARBA00022448"/>
    </source>
</evidence>
<dbReference type="Pfam" id="PF07690">
    <property type="entry name" value="MFS_1"/>
    <property type="match status" value="1"/>
</dbReference>
<dbReference type="OMA" id="CAILMWK"/>
<feature type="transmembrane region" description="Helical" evidence="6">
    <location>
        <begin position="63"/>
        <end position="83"/>
    </location>
</feature>
<dbReference type="VEuPathDB" id="FungiDB:SAPIO_CDS6294"/>
<feature type="transmembrane region" description="Helical" evidence="6">
    <location>
        <begin position="193"/>
        <end position="210"/>
    </location>
</feature>
<dbReference type="PANTHER" id="PTHR43791:SF41">
    <property type="entry name" value="MAJOR FACILITATOR SUPERFAMILY (MFS) PROFILE DOMAIN-CONTAINING PROTEIN"/>
    <property type="match status" value="1"/>
</dbReference>
<evidence type="ECO:0008006" key="9">
    <source>
        <dbReference type="Google" id="ProtNLM"/>
    </source>
</evidence>
<feature type="transmembrane region" description="Helical" evidence="6">
    <location>
        <begin position="320"/>
        <end position="343"/>
    </location>
</feature>
<evidence type="ECO:0000256" key="3">
    <source>
        <dbReference type="ARBA" id="ARBA00022692"/>
    </source>
</evidence>
<keyword evidence="4 6" id="KW-1133">Transmembrane helix</keyword>
<feature type="transmembrane region" description="Helical" evidence="6">
    <location>
        <begin position="104"/>
        <end position="124"/>
    </location>
</feature>
<feature type="transmembrane region" description="Helical" evidence="6">
    <location>
        <begin position="381"/>
        <end position="399"/>
    </location>
</feature>
<dbReference type="EMBL" id="JOWA01000102">
    <property type="protein sequence ID" value="KEZ42070.1"/>
    <property type="molecule type" value="Genomic_DNA"/>
</dbReference>
<keyword evidence="5 6" id="KW-0472">Membrane</keyword>
<feature type="transmembrane region" description="Helical" evidence="6">
    <location>
        <begin position="355"/>
        <end position="375"/>
    </location>
</feature>
<dbReference type="OrthoDB" id="6730379at2759"/>
<dbReference type="PANTHER" id="PTHR43791">
    <property type="entry name" value="PERMEASE-RELATED"/>
    <property type="match status" value="1"/>
</dbReference>
<reference evidence="7 8" key="1">
    <citation type="journal article" date="2014" name="Genome Announc.">
        <title>Draft genome sequence of the pathogenic fungus Scedosporium apiospermum.</title>
        <authorList>
            <person name="Vandeputte P."/>
            <person name="Ghamrawi S."/>
            <person name="Rechenmann M."/>
            <person name="Iltis A."/>
            <person name="Giraud S."/>
            <person name="Fleury M."/>
            <person name="Thornton C."/>
            <person name="Delhaes L."/>
            <person name="Meyer W."/>
            <person name="Papon N."/>
            <person name="Bouchara J.P."/>
        </authorList>
    </citation>
    <scope>NUCLEOTIDE SEQUENCE [LARGE SCALE GENOMIC DNA]</scope>
    <source>
        <strain evidence="7 8">IHEM 14462</strain>
    </source>
</reference>
<dbReference type="AlphaFoldDB" id="A0A084G408"/>
<keyword evidence="2" id="KW-0813">Transport</keyword>
<evidence type="ECO:0000256" key="5">
    <source>
        <dbReference type="ARBA" id="ARBA00023136"/>
    </source>
</evidence>
<dbReference type="SUPFAM" id="SSF103473">
    <property type="entry name" value="MFS general substrate transporter"/>
    <property type="match status" value="1"/>
</dbReference>
<evidence type="ECO:0000256" key="6">
    <source>
        <dbReference type="SAM" id="Phobius"/>
    </source>
</evidence>
<evidence type="ECO:0000256" key="4">
    <source>
        <dbReference type="ARBA" id="ARBA00022989"/>
    </source>
</evidence>
<dbReference type="Proteomes" id="UP000028545">
    <property type="component" value="Unassembled WGS sequence"/>
</dbReference>
<proteinExistence type="predicted"/>